<sequence>MFGFSRTYRLAGKHDFQSVFANPNKTAHKYFLALSIPNQLQHARLGIVLSKHRLRLSVQRNRLRRLIRESFRHNKDVLKGVDVIILLRSECIPLESSKTIRKDIDTLWQKLKTS</sequence>
<gene>
    <name evidence="6 8" type="primary">rnpA</name>
    <name evidence="8" type="ORF">AQUSIP_22560</name>
</gene>
<keyword evidence="9" id="KW-1185">Reference proteome</keyword>
<comment type="similarity">
    <text evidence="6">Belongs to the RnpA family.</text>
</comment>
<name>A0A5E4PIP3_9COXI</name>
<dbReference type="GO" id="GO:0001682">
    <property type="term" value="P:tRNA 5'-leader removal"/>
    <property type="evidence" value="ECO:0007669"/>
    <property type="project" value="UniProtKB-UniRule"/>
</dbReference>
<keyword evidence="1 6" id="KW-0819">tRNA processing</keyword>
<dbReference type="PANTHER" id="PTHR33992:SF1">
    <property type="entry name" value="RIBONUCLEASE P PROTEIN COMPONENT"/>
    <property type="match status" value="1"/>
</dbReference>
<dbReference type="InterPro" id="IPR000100">
    <property type="entry name" value="RNase_P"/>
</dbReference>
<dbReference type="Proteomes" id="UP000324194">
    <property type="component" value="Chromosome 1"/>
</dbReference>
<dbReference type="HAMAP" id="MF_00227">
    <property type="entry name" value="RNase_P"/>
    <property type="match status" value="1"/>
</dbReference>
<comment type="function">
    <text evidence="6">RNaseP catalyzes the removal of the 5'-leader sequence from pre-tRNA to produce the mature 5'-terminus. It can also cleave other RNA substrates such as 4.5S RNA. The protein component plays an auxiliary but essential role in vivo by binding to the 5'-leader sequence and broadening the substrate specificity of the ribozyme.</text>
</comment>
<dbReference type="InterPro" id="IPR020568">
    <property type="entry name" value="Ribosomal_Su5_D2-typ_SF"/>
</dbReference>
<evidence type="ECO:0000313" key="8">
    <source>
        <dbReference type="EMBL" id="VVC76929.1"/>
    </source>
</evidence>
<dbReference type="EMBL" id="LR699119">
    <property type="protein sequence ID" value="VVC76929.1"/>
    <property type="molecule type" value="Genomic_DNA"/>
</dbReference>
<evidence type="ECO:0000256" key="5">
    <source>
        <dbReference type="ARBA" id="ARBA00022884"/>
    </source>
</evidence>
<dbReference type="RefSeq" id="WP_148340209.1">
    <property type="nucleotide sequence ID" value="NZ_LR699119.1"/>
</dbReference>
<dbReference type="GO" id="GO:0000049">
    <property type="term" value="F:tRNA binding"/>
    <property type="evidence" value="ECO:0007669"/>
    <property type="project" value="UniProtKB-UniRule"/>
</dbReference>
<dbReference type="SUPFAM" id="SSF54211">
    <property type="entry name" value="Ribosomal protein S5 domain 2-like"/>
    <property type="match status" value="1"/>
</dbReference>
<dbReference type="Gene3D" id="3.30.230.10">
    <property type="match status" value="1"/>
</dbReference>
<dbReference type="GO" id="GO:0042781">
    <property type="term" value="F:3'-tRNA processing endoribonuclease activity"/>
    <property type="evidence" value="ECO:0007669"/>
    <property type="project" value="TreeGrafter"/>
</dbReference>
<dbReference type="Pfam" id="PF00825">
    <property type="entry name" value="Ribonuclease_P"/>
    <property type="match status" value="1"/>
</dbReference>
<evidence type="ECO:0000256" key="7">
    <source>
        <dbReference type="NCBIfam" id="TIGR00188"/>
    </source>
</evidence>
<accession>A0A5E4PIP3</accession>
<comment type="catalytic activity">
    <reaction evidence="6">
        <text>Endonucleolytic cleavage of RNA, removing 5'-extranucleotides from tRNA precursor.</text>
        <dbReference type="EC" id="3.1.26.5"/>
    </reaction>
</comment>
<dbReference type="EC" id="3.1.26.5" evidence="6 7"/>
<evidence type="ECO:0000313" key="9">
    <source>
        <dbReference type="Proteomes" id="UP000324194"/>
    </source>
</evidence>
<keyword evidence="3 6" id="KW-0255">Endonuclease</keyword>
<protein>
    <recommendedName>
        <fullName evidence="6 7">Ribonuclease P protein component</fullName>
        <shortName evidence="6">RNase P protein</shortName>
        <shortName evidence="6">RNaseP protein</shortName>
        <ecNumber evidence="6 7">3.1.26.5</ecNumber>
    </recommendedName>
    <alternativeName>
        <fullName evidence="6">Protein C5</fullName>
    </alternativeName>
</protein>
<evidence type="ECO:0000256" key="3">
    <source>
        <dbReference type="ARBA" id="ARBA00022759"/>
    </source>
</evidence>
<evidence type="ECO:0000256" key="6">
    <source>
        <dbReference type="HAMAP-Rule" id="MF_00227"/>
    </source>
</evidence>
<keyword evidence="4 6" id="KW-0378">Hydrolase</keyword>
<dbReference type="OrthoDB" id="9796422at2"/>
<dbReference type="InterPro" id="IPR014721">
    <property type="entry name" value="Ribsml_uS5_D2-typ_fold_subgr"/>
</dbReference>
<evidence type="ECO:0000256" key="1">
    <source>
        <dbReference type="ARBA" id="ARBA00022694"/>
    </source>
</evidence>
<comment type="subunit">
    <text evidence="6">Consists of a catalytic RNA component (M1 or rnpB) and a protein subunit.</text>
</comment>
<organism evidence="8 9">
    <name type="scientific">Aquicella siphonis</name>
    <dbReference type="NCBI Taxonomy" id="254247"/>
    <lineage>
        <taxon>Bacteria</taxon>
        <taxon>Pseudomonadati</taxon>
        <taxon>Pseudomonadota</taxon>
        <taxon>Gammaproteobacteria</taxon>
        <taxon>Legionellales</taxon>
        <taxon>Coxiellaceae</taxon>
        <taxon>Aquicella</taxon>
    </lineage>
</organism>
<dbReference type="KEGG" id="asip:AQUSIP_22560"/>
<dbReference type="PANTHER" id="PTHR33992">
    <property type="entry name" value="RIBONUCLEASE P PROTEIN COMPONENT"/>
    <property type="match status" value="1"/>
</dbReference>
<keyword evidence="2 6" id="KW-0540">Nuclease</keyword>
<proteinExistence type="inferred from homology"/>
<dbReference type="GO" id="GO:0030677">
    <property type="term" value="C:ribonuclease P complex"/>
    <property type="evidence" value="ECO:0007669"/>
    <property type="project" value="TreeGrafter"/>
</dbReference>
<dbReference type="AlphaFoldDB" id="A0A5E4PIP3"/>
<dbReference type="NCBIfam" id="TIGR00188">
    <property type="entry name" value="rnpA"/>
    <property type="match status" value="1"/>
</dbReference>
<evidence type="ECO:0000256" key="4">
    <source>
        <dbReference type="ARBA" id="ARBA00022801"/>
    </source>
</evidence>
<dbReference type="GO" id="GO:0004526">
    <property type="term" value="F:ribonuclease P activity"/>
    <property type="evidence" value="ECO:0007669"/>
    <property type="project" value="UniProtKB-UniRule"/>
</dbReference>
<keyword evidence="5 6" id="KW-0694">RNA-binding</keyword>
<reference evidence="8 9" key="1">
    <citation type="submission" date="2019-08" db="EMBL/GenBank/DDBJ databases">
        <authorList>
            <person name="Guy L."/>
        </authorList>
    </citation>
    <scope>NUCLEOTIDE SEQUENCE [LARGE SCALE GENOMIC DNA]</scope>
    <source>
        <strain evidence="8 9">SGT-108</strain>
    </source>
</reference>
<evidence type="ECO:0000256" key="2">
    <source>
        <dbReference type="ARBA" id="ARBA00022722"/>
    </source>
</evidence>